<dbReference type="Gene3D" id="1.20.120.1770">
    <property type="match status" value="1"/>
</dbReference>
<keyword evidence="4" id="KW-0813">Transport</keyword>
<feature type="signal peptide" evidence="13">
    <location>
        <begin position="1"/>
        <end position="22"/>
    </location>
</feature>
<dbReference type="SMART" id="SM00664">
    <property type="entry name" value="DoH"/>
    <property type="match status" value="1"/>
</dbReference>
<gene>
    <name evidence="16" type="ORF">RRG08_047905</name>
</gene>
<evidence type="ECO:0000256" key="7">
    <source>
        <dbReference type="ARBA" id="ARBA00022989"/>
    </source>
</evidence>
<dbReference type="Pfam" id="PF03351">
    <property type="entry name" value="DOMON"/>
    <property type="match status" value="1"/>
</dbReference>
<dbReference type="PROSITE" id="PS50836">
    <property type="entry name" value="DOMON"/>
    <property type="match status" value="1"/>
</dbReference>
<reference evidence="16" key="1">
    <citation type="journal article" date="2023" name="G3 (Bethesda)">
        <title>A reference genome for the long-term kleptoplast-retaining sea slug Elysia crispata morphotype clarki.</title>
        <authorList>
            <person name="Eastman K.E."/>
            <person name="Pendleton A.L."/>
            <person name="Shaikh M.A."/>
            <person name="Suttiyut T."/>
            <person name="Ogas R."/>
            <person name="Tomko P."/>
            <person name="Gavelis G."/>
            <person name="Widhalm J.R."/>
            <person name="Wisecaver J.H."/>
        </authorList>
    </citation>
    <scope>NUCLEOTIDE SEQUENCE</scope>
    <source>
        <strain evidence="16">ECLA1</strain>
    </source>
</reference>
<protein>
    <recommendedName>
        <fullName evidence="18">Ferric-chelate reductase 1</fullName>
    </recommendedName>
</protein>
<evidence type="ECO:0000256" key="11">
    <source>
        <dbReference type="SAM" id="MobiDB-lite"/>
    </source>
</evidence>
<dbReference type="EMBL" id="JAWDGP010003693">
    <property type="protein sequence ID" value="KAK3771650.1"/>
    <property type="molecule type" value="Genomic_DNA"/>
</dbReference>
<feature type="transmembrane region" description="Helical" evidence="12">
    <location>
        <begin position="509"/>
        <end position="530"/>
    </location>
</feature>
<name>A0AAE0ZLN6_9GAST</name>
<evidence type="ECO:0000313" key="17">
    <source>
        <dbReference type="Proteomes" id="UP001283361"/>
    </source>
</evidence>
<feature type="transmembrane region" description="Helical" evidence="12">
    <location>
        <begin position="542"/>
        <end position="561"/>
    </location>
</feature>
<dbReference type="CDD" id="cd09628">
    <property type="entry name" value="DOMON_SDR_2_like"/>
    <property type="match status" value="1"/>
</dbReference>
<comment type="cofactor">
    <cofactor evidence="1">
        <name>heme b</name>
        <dbReference type="ChEBI" id="CHEBI:60344"/>
    </cofactor>
</comment>
<feature type="domain" description="Cytochrome b561" evidence="15">
    <location>
        <begin position="362"/>
        <end position="567"/>
    </location>
</feature>
<dbReference type="PROSITE" id="PS50939">
    <property type="entry name" value="CYTOCHROME_B561"/>
    <property type="match status" value="1"/>
</dbReference>
<organism evidence="16 17">
    <name type="scientific">Elysia crispata</name>
    <name type="common">lettuce slug</name>
    <dbReference type="NCBI Taxonomy" id="231223"/>
    <lineage>
        <taxon>Eukaryota</taxon>
        <taxon>Metazoa</taxon>
        <taxon>Spiralia</taxon>
        <taxon>Lophotrochozoa</taxon>
        <taxon>Mollusca</taxon>
        <taxon>Gastropoda</taxon>
        <taxon>Heterobranchia</taxon>
        <taxon>Euthyneura</taxon>
        <taxon>Panpulmonata</taxon>
        <taxon>Sacoglossa</taxon>
        <taxon>Placobranchoidea</taxon>
        <taxon>Plakobranchidae</taxon>
        <taxon>Elysia</taxon>
    </lineage>
</organism>
<evidence type="ECO:0000256" key="1">
    <source>
        <dbReference type="ARBA" id="ARBA00001970"/>
    </source>
</evidence>
<keyword evidence="10" id="KW-0325">Glycoprotein</keyword>
<dbReference type="InterPro" id="IPR005018">
    <property type="entry name" value="DOMON_domain"/>
</dbReference>
<sequence>MFGHMLVLAALLCVWAPGPSRGYSTGGPEGACSSLMPSHGVGLQRGSPPYTITTSSTQISAGADVTATITGSKPFKGFFIRMKQGDTYVDGEFIDNGGNKDRCSKTGVTHRNPQLKSSVRVVFRLGPGLTANGGNPTFTAAVVEQKSLIWRITSSEMRVVANSSMTPQPGTSVTPGPGQPTNQGNRNDDDEDDDDDKDSSIALQNPGVVAIDSECGKTKGCFHDCHGGGTCTFLVAWEYQPLNESVLFNFLYQTTSSTDQWIALGFSRDALMGEDSVVECVMDRGEVLVKTSYNTGKFNEYPDDKHAAMSDYKGSVNDGVLACMFTRKLSYPREPRVFDLHDSYYLMVASGEAVSGNKFPHSYEKLPLVSARKISVKQVSMASKGVGPLYPMVKTHGTAMTLAWMLFASIGVFISRHGRAMFNYSRPNSVLVWYHVHRFCMAMTAFLTCSGFVLILVESQGYSQIAHTSEKRYRALHPPLGMLLVILTVVNPLMALFRPDKGSPSRSTFKWTHWAVGMFAWILAIALLAIGLDLPKSQADLISVYAVFAFAGYQLVMEILVRSIPYCLGSILTFCFDSACARNKNGFDLHMANFSTNEVPSVTGSGIAPDKEAAARHTEAAKRRENTIKSSILVLHMLISACFAVGVVYFLLRKPVEYITSGGSQHEATSGKEFTVAG</sequence>
<dbReference type="InterPro" id="IPR042307">
    <property type="entry name" value="Reeler_sf"/>
</dbReference>
<dbReference type="Pfam" id="PF02014">
    <property type="entry name" value="Reeler"/>
    <property type="match status" value="1"/>
</dbReference>
<keyword evidence="8" id="KW-0408">Iron</keyword>
<dbReference type="GO" id="GO:0016020">
    <property type="term" value="C:membrane"/>
    <property type="evidence" value="ECO:0007669"/>
    <property type="project" value="UniProtKB-SubCell"/>
</dbReference>
<feature type="compositionally biased region" description="Polar residues" evidence="11">
    <location>
        <begin position="163"/>
        <end position="185"/>
    </location>
</feature>
<comment type="similarity">
    <text evidence="3">Belongs to the FRRS1 family.</text>
</comment>
<evidence type="ECO:0000256" key="3">
    <source>
        <dbReference type="ARBA" id="ARBA00009195"/>
    </source>
</evidence>
<dbReference type="GO" id="GO:1900449">
    <property type="term" value="P:regulation of glutamate receptor signaling pathway"/>
    <property type="evidence" value="ECO:0007669"/>
    <property type="project" value="InterPro"/>
</dbReference>
<accession>A0AAE0ZLN6</accession>
<comment type="subcellular location">
    <subcellularLocation>
        <location evidence="2">Membrane</location>
        <topology evidence="2">Multi-pass membrane protein</topology>
    </subcellularLocation>
</comment>
<evidence type="ECO:0000256" key="6">
    <source>
        <dbReference type="ARBA" id="ARBA00022982"/>
    </source>
</evidence>
<dbReference type="GO" id="GO:0099072">
    <property type="term" value="P:regulation of postsynaptic membrane neurotransmitter receptor levels"/>
    <property type="evidence" value="ECO:0007669"/>
    <property type="project" value="TreeGrafter"/>
</dbReference>
<feature type="domain" description="DOMON" evidence="14">
    <location>
        <begin position="231"/>
        <end position="351"/>
    </location>
</feature>
<evidence type="ECO:0000256" key="9">
    <source>
        <dbReference type="ARBA" id="ARBA00023136"/>
    </source>
</evidence>
<evidence type="ECO:0000256" key="10">
    <source>
        <dbReference type="ARBA" id="ARBA00023180"/>
    </source>
</evidence>
<dbReference type="Gene3D" id="2.60.40.4060">
    <property type="entry name" value="Reeler domain"/>
    <property type="match status" value="1"/>
</dbReference>
<evidence type="ECO:0000313" key="16">
    <source>
        <dbReference type="EMBL" id="KAK3771650.1"/>
    </source>
</evidence>
<keyword evidence="5 12" id="KW-0812">Transmembrane</keyword>
<dbReference type="InterPro" id="IPR006593">
    <property type="entry name" value="Cyt_b561/ferric_Rdtase_TM"/>
</dbReference>
<keyword evidence="9 12" id="KW-0472">Membrane</keyword>
<dbReference type="AlphaFoldDB" id="A0AAE0ZLN6"/>
<dbReference type="PANTHER" id="PTHR46902:SF1">
    <property type="entry name" value="DOMON DOMAIN-CONTAINING PROTEIN FRRS1L"/>
    <property type="match status" value="1"/>
</dbReference>
<dbReference type="InterPro" id="IPR002861">
    <property type="entry name" value="Reeler_dom"/>
</dbReference>
<feature type="transmembrane region" description="Helical" evidence="12">
    <location>
        <begin position="397"/>
        <end position="415"/>
    </location>
</feature>
<keyword evidence="17" id="KW-1185">Reference proteome</keyword>
<evidence type="ECO:0008006" key="18">
    <source>
        <dbReference type="Google" id="ProtNLM"/>
    </source>
</evidence>
<dbReference type="Proteomes" id="UP001283361">
    <property type="component" value="Unassembled WGS sequence"/>
</dbReference>
<feature type="transmembrane region" description="Helical" evidence="12">
    <location>
        <begin position="632"/>
        <end position="652"/>
    </location>
</feature>
<dbReference type="CDD" id="cd08760">
    <property type="entry name" value="Cyt_b561_FRRS1_like"/>
    <property type="match status" value="1"/>
</dbReference>
<evidence type="ECO:0000256" key="12">
    <source>
        <dbReference type="SAM" id="Phobius"/>
    </source>
</evidence>
<proteinExistence type="inferred from homology"/>
<dbReference type="CDD" id="cd08544">
    <property type="entry name" value="Reeler"/>
    <property type="match status" value="1"/>
</dbReference>
<dbReference type="PANTHER" id="PTHR46902">
    <property type="entry name" value="DOMON DOMAIN-CONTAINING PROTEIN FRRS1L"/>
    <property type="match status" value="1"/>
</dbReference>
<evidence type="ECO:0000256" key="5">
    <source>
        <dbReference type="ARBA" id="ARBA00022692"/>
    </source>
</evidence>
<evidence type="ECO:0000256" key="2">
    <source>
        <dbReference type="ARBA" id="ARBA00004141"/>
    </source>
</evidence>
<feature type="transmembrane region" description="Helical" evidence="12">
    <location>
        <begin position="477"/>
        <end position="497"/>
    </location>
</feature>
<keyword evidence="7 12" id="KW-1133">Transmembrane helix</keyword>
<evidence type="ECO:0000259" key="15">
    <source>
        <dbReference type="PROSITE" id="PS50939"/>
    </source>
</evidence>
<evidence type="ECO:0000256" key="13">
    <source>
        <dbReference type="SAM" id="SignalP"/>
    </source>
</evidence>
<keyword evidence="13" id="KW-0732">Signal</keyword>
<dbReference type="InterPro" id="IPR042789">
    <property type="entry name" value="FRRS1L"/>
</dbReference>
<evidence type="ECO:0000256" key="4">
    <source>
        <dbReference type="ARBA" id="ARBA00022448"/>
    </source>
</evidence>
<keyword evidence="6" id="KW-0249">Electron transport</keyword>
<comment type="caution">
    <text evidence="16">The sequence shown here is derived from an EMBL/GenBank/DDBJ whole genome shotgun (WGS) entry which is preliminary data.</text>
</comment>
<feature type="chain" id="PRO_5042280824" description="Ferric-chelate reductase 1" evidence="13">
    <location>
        <begin position="23"/>
        <end position="678"/>
    </location>
</feature>
<feature type="compositionally biased region" description="Acidic residues" evidence="11">
    <location>
        <begin position="188"/>
        <end position="197"/>
    </location>
</feature>
<evidence type="ECO:0000259" key="14">
    <source>
        <dbReference type="PROSITE" id="PS50836"/>
    </source>
</evidence>
<dbReference type="SMART" id="SM00665">
    <property type="entry name" value="B561"/>
    <property type="match status" value="1"/>
</dbReference>
<evidence type="ECO:0000256" key="8">
    <source>
        <dbReference type="ARBA" id="ARBA00023004"/>
    </source>
</evidence>
<feature type="region of interest" description="Disordered" evidence="11">
    <location>
        <begin position="163"/>
        <end position="203"/>
    </location>
</feature>
<dbReference type="Pfam" id="PF03188">
    <property type="entry name" value="Cytochrom_B561"/>
    <property type="match status" value="1"/>
</dbReference>
<feature type="transmembrane region" description="Helical" evidence="12">
    <location>
        <begin position="436"/>
        <end position="457"/>
    </location>
</feature>